<dbReference type="AlphaFoldDB" id="W7XJ06"/>
<dbReference type="KEGG" id="tet:TTHERM_000449789"/>
<evidence type="ECO:0000313" key="1">
    <source>
        <dbReference type="EMBL" id="EWS75081.1"/>
    </source>
</evidence>
<organism evidence="1 2">
    <name type="scientific">Tetrahymena thermophila (strain SB210)</name>
    <dbReference type="NCBI Taxonomy" id="312017"/>
    <lineage>
        <taxon>Eukaryota</taxon>
        <taxon>Sar</taxon>
        <taxon>Alveolata</taxon>
        <taxon>Ciliophora</taxon>
        <taxon>Intramacronucleata</taxon>
        <taxon>Oligohymenophorea</taxon>
        <taxon>Hymenostomatida</taxon>
        <taxon>Tetrahymenina</taxon>
        <taxon>Tetrahymenidae</taxon>
        <taxon>Tetrahymena</taxon>
    </lineage>
</organism>
<dbReference type="RefSeq" id="XP_012652394.1">
    <property type="nucleotide sequence ID" value="XM_012796940.1"/>
</dbReference>
<protein>
    <submittedName>
        <fullName evidence="1">Uncharacterized protein</fullName>
    </submittedName>
</protein>
<sequence>MSWYNSDKCKHLFQFCINQYNVKMKQLNVIDSISEYIKIYKRMQQINALQKTIVQNENFKTINQIDRQRFYTYVRFEQISVNVQYLIYQKDLLKYFCFLYQTLIIFNVR</sequence>
<reference evidence="2" key="1">
    <citation type="journal article" date="2006" name="PLoS Biol.">
        <title>Macronuclear genome sequence of the ciliate Tetrahymena thermophila, a model eukaryote.</title>
        <authorList>
            <person name="Eisen J.A."/>
            <person name="Coyne R.S."/>
            <person name="Wu M."/>
            <person name="Wu D."/>
            <person name="Thiagarajan M."/>
            <person name="Wortman J.R."/>
            <person name="Badger J.H."/>
            <person name="Ren Q."/>
            <person name="Amedeo P."/>
            <person name="Jones K.M."/>
            <person name="Tallon L.J."/>
            <person name="Delcher A.L."/>
            <person name="Salzberg S.L."/>
            <person name="Silva J.C."/>
            <person name="Haas B.J."/>
            <person name="Majoros W.H."/>
            <person name="Farzad M."/>
            <person name="Carlton J.M."/>
            <person name="Smith R.K. Jr."/>
            <person name="Garg J."/>
            <person name="Pearlman R.E."/>
            <person name="Karrer K.M."/>
            <person name="Sun L."/>
            <person name="Manning G."/>
            <person name="Elde N.C."/>
            <person name="Turkewitz A.P."/>
            <person name="Asai D.J."/>
            <person name="Wilkes D.E."/>
            <person name="Wang Y."/>
            <person name="Cai H."/>
            <person name="Collins K."/>
            <person name="Stewart B.A."/>
            <person name="Lee S.R."/>
            <person name="Wilamowska K."/>
            <person name="Weinberg Z."/>
            <person name="Ruzzo W.L."/>
            <person name="Wloga D."/>
            <person name="Gaertig J."/>
            <person name="Frankel J."/>
            <person name="Tsao C.-C."/>
            <person name="Gorovsky M.A."/>
            <person name="Keeling P.J."/>
            <person name="Waller R.F."/>
            <person name="Patron N.J."/>
            <person name="Cherry J.M."/>
            <person name="Stover N.A."/>
            <person name="Krieger C.J."/>
            <person name="del Toro C."/>
            <person name="Ryder H.F."/>
            <person name="Williamson S.C."/>
            <person name="Barbeau R.A."/>
            <person name="Hamilton E.P."/>
            <person name="Orias E."/>
        </authorList>
    </citation>
    <scope>NUCLEOTIDE SEQUENCE [LARGE SCALE GENOMIC DNA]</scope>
    <source>
        <strain evidence="2">SB210</strain>
    </source>
</reference>
<gene>
    <name evidence="1" type="ORF">TTHERM_000449789</name>
</gene>
<accession>W7XJ06</accession>
<proteinExistence type="predicted"/>
<name>W7XJ06_TETTS</name>
<evidence type="ECO:0000313" key="2">
    <source>
        <dbReference type="Proteomes" id="UP000009168"/>
    </source>
</evidence>
<dbReference type="EMBL" id="GG662738">
    <property type="protein sequence ID" value="EWS75081.1"/>
    <property type="molecule type" value="Genomic_DNA"/>
</dbReference>
<dbReference type="Proteomes" id="UP000009168">
    <property type="component" value="Unassembled WGS sequence"/>
</dbReference>
<keyword evidence="2" id="KW-1185">Reference proteome</keyword>
<dbReference type="GeneID" id="24439048"/>
<dbReference type="InParanoid" id="W7XJ06"/>